<reference evidence="1" key="2">
    <citation type="journal article" date="2022" name="New Phytol.">
        <title>Evolutionary transition to the ectomycorrhizal habit in the genomes of a hyperdiverse lineage of mushroom-forming fungi.</title>
        <authorList>
            <person name="Looney B."/>
            <person name="Miyauchi S."/>
            <person name="Morin E."/>
            <person name="Drula E."/>
            <person name="Courty P.E."/>
            <person name="Kohler A."/>
            <person name="Kuo A."/>
            <person name="LaButti K."/>
            <person name="Pangilinan J."/>
            <person name="Lipzen A."/>
            <person name="Riley R."/>
            <person name="Andreopoulos W."/>
            <person name="He G."/>
            <person name="Johnson J."/>
            <person name="Nolan M."/>
            <person name="Tritt A."/>
            <person name="Barry K.W."/>
            <person name="Grigoriev I.V."/>
            <person name="Nagy L.G."/>
            <person name="Hibbett D."/>
            <person name="Henrissat B."/>
            <person name="Matheny P.B."/>
            <person name="Labbe J."/>
            <person name="Martin F.M."/>
        </authorList>
    </citation>
    <scope>NUCLEOTIDE SEQUENCE</scope>
    <source>
        <strain evidence="1">FP105234-sp</strain>
    </source>
</reference>
<accession>A0ACB8RZ38</accession>
<gene>
    <name evidence="1" type="ORF">FA95DRAFT_1677803</name>
</gene>
<protein>
    <submittedName>
        <fullName evidence="1">Uncharacterized protein</fullName>
    </submittedName>
</protein>
<keyword evidence="2" id="KW-1185">Reference proteome</keyword>
<evidence type="ECO:0000313" key="1">
    <source>
        <dbReference type="EMBL" id="KAI0049143.1"/>
    </source>
</evidence>
<reference evidence="1" key="1">
    <citation type="submission" date="2021-02" db="EMBL/GenBank/DDBJ databases">
        <authorList>
            <consortium name="DOE Joint Genome Institute"/>
            <person name="Ahrendt S."/>
            <person name="Looney B.P."/>
            <person name="Miyauchi S."/>
            <person name="Morin E."/>
            <person name="Drula E."/>
            <person name="Courty P.E."/>
            <person name="Chicoki N."/>
            <person name="Fauchery L."/>
            <person name="Kohler A."/>
            <person name="Kuo A."/>
            <person name="Labutti K."/>
            <person name="Pangilinan J."/>
            <person name="Lipzen A."/>
            <person name="Riley R."/>
            <person name="Andreopoulos W."/>
            <person name="He G."/>
            <person name="Johnson J."/>
            <person name="Barry K.W."/>
            <person name="Grigoriev I.V."/>
            <person name="Nagy L."/>
            <person name="Hibbett D."/>
            <person name="Henrissat B."/>
            <person name="Matheny P.B."/>
            <person name="Labbe J."/>
            <person name="Martin F."/>
        </authorList>
    </citation>
    <scope>NUCLEOTIDE SEQUENCE</scope>
    <source>
        <strain evidence="1">FP105234-sp</strain>
    </source>
</reference>
<dbReference type="EMBL" id="MU275877">
    <property type="protein sequence ID" value="KAI0049143.1"/>
    <property type="molecule type" value="Genomic_DNA"/>
</dbReference>
<comment type="caution">
    <text evidence="1">The sequence shown here is derived from an EMBL/GenBank/DDBJ whole genome shotgun (WGS) entry which is preliminary data.</text>
</comment>
<evidence type="ECO:0000313" key="2">
    <source>
        <dbReference type="Proteomes" id="UP000814033"/>
    </source>
</evidence>
<dbReference type="Proteomes" id="UP000814033">
    <property type="component" value="Unassembled WGS sequence"/>
</dbReference>
<organism evidence="1 2">
    <name type="scientific">Auriscalpium vulgare</name>
    <dbReference type="NCBI Taxonomy" id="40419"/>
    <lineage>
        <taxon>Eukaryota</taxon>
        <taxon>Fungi</taxon>
        <taxon>Dikarya</taxon>
        <taxon>Basidiomycota</taxon>
        <taxon>Agaricomycotina</taxon>
        <taxon>Agaricomycetes</taxon>
        <taxon>Russulales</taxon>
        <taxon>Auriscalpiaceae</taxon>
        <taxon>Auriscalpium</taxon>
    </lineage>
</organism>
<name>A0ACB8RZ38_9AGAM</name>
<sequence length="503" mass="55835">MPWLALPEELILKAVDYLDIRDLLALRLTCRQLRTAIDASVELQFRLELVACGLREGPASRTVTAADRLQRVQAHDAAWRELPWTEVIQSEHPVSNRSVTVSNNVVIRHDRDDPRTLLVKQLPSVLRGIETCDWEVHVNCPIDALVVDGSQDLMIVSTVVPDQVDSSYASVRSLSTGDVHAECLWSGRIEFPGLMFGGTKLCGDFVGTTLYNLENDHGHLAIWNWKTGVQLVNSMLPSTHVPSFEFPRFSFVDSSHILTISCGPPDAPEVIAQLTLQLYDLSRAGADLELTEALVGSYALPKLASRGQPFFYENRSSPPGSSSSEQGIFSPDRSKRLLGLGIQSDGIHSVVVFAADIFLRDGPWTAGGHGTVPWDSWASSGVHFARVSESRWRSFVMHGMRTVEYDEEEKELVISDYDAHRVRRAITASGTSEGGEAGTHSVIFEEEAETGYGLVKTSLPRLVRRKAREIVMERYVHQVDLCDDGVLLMEDRPHRIQTISLAL</sequence>
<proteinExistence type="predicted"/>